<proteinExistence type="predicted"/>
<dbReference type="PANTHER" id="PTHR25466">
    <property type="entry name" value="T-LYMPHOCYTE ACTIVATION ANTIGEN"/>
    <property type="match status" value="1"/>
</dbReference>
<dbReference type="PANTHER" id="PTHR25466:SF14">
    <property type="entry name" value="BUTYROPHILIN SUBFAMILY 2 MEMBER A2-LIKE-RELATED"/>
    <property type="match status" value="1"/>
</dbReference>
<keyword evidence="8" id="KW-0675">Receptor</keyword>
<keyword evidence="9" id="KW-0325">Glycoprotein</keyword>
<dbReference type="EMBL" id="JACTAM010002308">
    <property type="protein sequence ID" value="KAI2645218.1"/>
    <property type="molecule type" value="Genomic_DNA"/>
</dbReference>
<organism evidence="13 14">
    <name type="scientific">Labeo rohita</name>
    <name type="common">Indian major carp</name>
    <name type="synonym">Cyprinus rohita</name>
    <dbReference type="NCBI Taxonomy" id="84645"/>
    <lineage>
        <taxon>Eukaryota</taxon>
        <taxon>Metazoa</taxon>
        <taxon>Chordata</taxon>
        <taxon>Craniata</taxon>
        <taxon>Vertebrata</taxon>
        <taxon>Euteleostomi</taxon>
        <taxon>Actinopterygii</taxon>
        <taxon>Neopterygii</taxon>
        <taxon>Teleostei</taxon>
        <taxon>Ostariophysi</taxon>
        <taxon>Cypriniformes</taxon>
        <taxon>Cyprinidae</taxon>
        <taxon>Labeoninae</taxon>
        <taxon>Labeonini</taxon>
        <taxon>Labeo</taxon>
    </lineage>
</organism>
<comment type="caution">
    <text evidence="13">The sequence shown here is derived from an EMBL/GenBank/DDBJ whole genome shotgun (WGS) entry which is preliminary data.</text>
</comment>
<evidence type="ECO:0000256" key="11">
    <source>
        <dbReference type="SAM" id="MobiDB-lite"/>
    </source>
</evidence>
<evidence type="ECO:0000256" key="2">
    <source>
        <dbReference type="ARBA" id="ARBA00022475"/>
    </source>
</evidence>
<keyword evidence="3" id="KW-0812">Transmembrane</keyword>
<dbReference type="InterPro" id="IPR051713">
    <property type="entry name" value="T-cell_Activation_Regulation"/>
</dbReference>
<evidence type="ECO:0000256" key="6">
    <source>
        <dbReference type="ARBA" id="ARBA00023136"/>
    </source>
</evidence>
<dbReference type="InterPro" id="IPR036179">
    <property type="entry name" value="Ig-like_dom_sf"/>
</dbReference>
<keyword evidence="6" id="KW-0472">Membrane</keyword>
<dbReference type="SUPFAM" id="SSF48726">
    <property type="entry name" value="Immunoglobulin"/>
    <property type="match status" value="1"/>
</dbReference>
<evidence type="ECO:0000313" key="14">
    <source>
        <dbReference type="Proteomes" id="UP000830375"/>
    </source>
</evidence>
<feature type="domain" description="Ig-like" evidence="12">
    <location>
        <begin position="78"/>
        <end position="168"/>
    </location>
</feature>
<dbReference type="PROSITE" id="PS50835">
    <property type="entry name" value="IG_LIKE"/>
    <property type="match status" value="1"/>
</dbReference>
<comment type="subcellular location">
    <subcellularLocation>
        <location evidence="1">Cell membrane</location>
        <topology evidence="1">Single-pass type I membrane protein</topology>
    </subcellularLocation>
</comment>
<feature type="region of interest" description="Disordered" evidence="11">
    <location>
        <begin position="216"/>
        <end position="247"/>
    </location>
</feature>
<reference evidence="13 14" key="1">
    <citation type="submission" date="2022-01" db="EMBL/GenBank/DDBJ databases">
        <title>A high-quality chromosome-level genome assembly of rohu carp, Labeo rohita.</title>
        <authorList>
            <person name="Arick M.A. II"/>
            <person name="Hsu C.-Y."/>
            <person name="Magbanua Z."/>
            <person name="Pechanova O."/>
            <person name="Grover C."/>
            <person name="Miller E."/>
            <person name="Thrash A."/>
            <person name="Ezzel L."/>
            <person name="Alam S."/>
            <person name="Benzie J."/>
            <person name="Hamilton M."/>
            <person name="Karsi A."/>
            <person name="Lawrence M.L."/>
            <person name="Peterson D.G."/>
        </authorList>
    </citation>
    <scope>NUCLEOTIDE SEQUENCE [LARGE SCALE GENOMIC DNA]</scope>
    <source>
        <strain evidence="14">BAU-BD-2019</strain>
        <tissue evidence="13">Blood</tissue>
    </source>
</reference>
<keyword evidence="7" id="KW-1015">Disulfide bond</keyword>
<dbReference type="InterPro" id="IPR007110">
    <property type="entry name" value="Ig-like_dom"/>
</dbReference>
<dbReference type="InterPro" id="IPR013783">
    <property type="entry name" value="Ig-like_fold"/>
</dbReference>
<evidence type="ECO:0000256" key="1">
    <source>
        <dbReference type="ARBA" id="ARBA00004251"/>
    </source>
</evidence>
<keyword evidence="10" id="KW-0393">Immunoglobulin domain</keyword>
<dbReference type="SMART" id="SM00409">
    <property type="entry name" value="IG"/>
    <property type="match status" value="1"/>
</dbReference>
<accession>A0ABQ8L3B3</accession>
<name>A0ABQ8L3B3_LABRO</name>
<dbReference type="Pfam" id="PF07686">
    <property type="entry name" value="V-set"/>
    <property type="match status" value="1"/>
</dbReference>
<dbReference type="Gene3D" id="2.60.40.10">
    <property type="entry name" value="Immunoglobulins"/>
    <property type="match status" value="1"/>
</dbReference>
<protein>
    <submittedName>
        <fullName evidence="13">HERV-H LTR-associating protein 2</fullName>
    </submittedName>
</protein>
<sequence length="247" mass="27321">MVRVANGDKTDPPIDVQEELAVLNQLRDRSRACSCLVGLTCALDLRYPKNFKGCFFICVFAVLINKVCLQVTVEGVIGGSVVLPCSSAERDQDTDEHWRHNNSKTVYDITEGKDSIDQQDPRYKNRAATFPDEHQRGNFSIKLNNLQHTDAGEFSCFITPSDKQGTIKLIIKESTAEKGKNTEQENQGPEAKTSCSYPNPTNSRFLSVIRFADGSQKRADAGDEVMMTSSGEYSSKNNDISNGSNIP</sequence>
<feature type="compositionally biased region" description="Polar residues" evidence="11">
    <location>
        <begin position="227"/>
        <end position="247"/>
    </location>
</feature>
<keyword evidence="2" id="KW-1003">Cell membrane</keyword>
<keyword evidence="14" id="KW-1185">Reference proteome</keyword>
<evidence type="ECO:0000256" key="7">
    <source>
        <dbReference type="ARBA" id="ARBA00023157"/>
    </source>
</evidence>
<evidence type="ECO:0000256" key="10">
    <source>
        <dbReference type="ARBA" id="ARBA00023319"/>
    </source>
</evidence>
<dbReference type="InterPro" id="IPR003599">
    <property type="entry name" value="Ig_sub"/>
</dbReference>
<keyword evidence="4" id="KW-0732">Signal</keyword>
<evidence type="ECO:0000313" key="13">
    <source>
        <dbReference type="EMBL" id="KAI2645218.1"/>
    </source>
</evidence>
<dbReference type="Proteomes" id="UP000830375">
    <property type="component" value="Unassembled WGS sequence"/>
</dbReference>
<evidence type="ECO:0000256" key="4">
    <source>
        <dbReference type="ARBA" id="ARBA00022729"/>
    </source>
</evidence>
<keyword evidence="5" id="KW-1133">Transmembrane helix</keyword>
<dbReference type="InterPro" id="IPR013106">
    <property type="entry name" value="Ig_V-set"/>
</dbReference>
<evidence type="ECO:0000256" key="3">
    <source>
        <dbReference type="ARBA" id="ARBA00022692"/>
    </source>
</evidence>
<evidence type="ECO:0000259" key="12">
    <source>
        <dbReference type="PROSITE" id="PS50835"/>
    </source>
</evidence>
<evidence type="ECO:0000256" key="9">
    <source>
        <dbReference type="ARBA" id="ARBA00023180"/>
    </source>
</evidence>
<feature type="region of interest" description="Disordered" evidence="11">
    <location>
        <begin position="175"/>
        <end position="199"/>
    </location>
</feature>
<evidence type="ECO:0000256" key="8">
    <source>
        <dbReference type="ARBA" id="ARBA00023170"/>
    </source>
</evidence>
<gene>
    <name evidence="13" type="ORF">H4Q32_027398</name>
</gene>
<evidence type="ECO:0000256" key="5">
    <source>
        <dbReference type="ARBA" id="ARBA00022989"/>
    </source>
</evidence>